<reference evidence="1" key="1">
    <citation type="journal article" date="2017" name="Nature">
        <title>The sunflower genome provides insights into oil metabolism, flowering and Asterid evolution.</title>
        <authorList>
            <person name="Badouin H."/>
            <person name="Gouzy J."/>
            <person name="Grassa C.J."/>
            <person name="Murat F."/>
            <person name="Staton S.E."/>
            <person name="Cottret L."/>
            <person name="Lelandais-Briere C."/>
            <person name="Owens G.L."/>
            <person name="Carrere S."/>
            <person name="Mayjonade B."/>
            <person name="Legrand L."/>
            <person name="Gill N."/>
            <person name="Kane N.C."/>
            <person name="Bowers J.E."/>
            <person name="Hubner S."/>
            <person name="Bellec A."/>
            <person name="Berard A."/>
            <person name="Berges H."/>
            <person name="Blanchet N."/>
            <person name="Boniface M.C."/>
            <person name="Brunel D."/>
            <person name="Catrice O."/>
            <person name="Chaidir N."/>
            <person name="Claudel C."/>
            <person name="Donnadieu C."/>
            <person name="Faraut T."/>
            <person name="Fievet G."/>
            <person name="Helmstetter N."/>
            <person name="King M."/>
            <person name="Knapp S.J."/>
            <person name="Lai Z."/>
            <person name="Le Paslier M.C."/>
            <person name="Lippi Y."/>
            <person name="Lorenzon L."/>
            <person name="Mandel J.R."/>
            <person name="Marage G."/>
            <person name="Marchand G."/>
            <person name="Marquand E."/>
            <person name="Bret-Mestries E."/>
            <person name="Morien E."/>
            <person name="Nambeesan S."/>
            <person name="Nguyen T."/>
            <person name="Pegot-Espagnet P."/>
            <person name="Pouilly N."/>
            <person name="Raftis F."/>
            <person name="Sallet E."/>
            <person name="Schiex T."/>
            <person name="Thomas J."/>
            <person name="Vandecasteele C."/>
            <person name="Vares D."/>
            <person name="Vear F."/>
            <person name="Vautrin S."/>
            <person name="Crespi M."/>
            <person name="Mangin B."/>
            <person name="Burke J.M."/>
            <person name="Salse J."/>
            <person name="Munos S."/>
            <person name="Vincourt P."/>
            <person name="Rieseberg L.H."/>
            <person name="Langlade N.B."/>
        </authorList>
    </citation>
    <scope>NUCLEOTIDE SEQUENCE</scope>
    <source>
        <tissue evidence="1">Leaves</tissue>
    </source>
</reference>
<evidence type="ECO:0000313" key="1">
    <source>
        <dbReference type="EMBL" id="KAF5802575.1"/>
    </source>
</evidence>
<evidence type="ECO:0000313" key="2">
    <source>
        <dbReference type="Proteomes" id="UP000215914"/>
    </source>
</evidence>
<accession>A0A9K3ITA1</accession>
<keyword evidence="2" id="KW-1185">Reference proteome</keyword>
<comment type="caution">
    <text evidence="1">The sequence shown here is derived from an EMBL/GenBank/DDBJ whole genome shotgun (WGS) entry which is preliminary data.</text>
</comment>
<reference evidence="1" key="2">
    <citation type="submission" date="2020-06" db="EMBL/GenBank/DDBJ databases">
        <title>Helianthus annuus Genome sequencing and assembly Release 2.</title>
        <authorList>
            <person name="Gouzy J."/>
            <person name="Langlade N."/>
            <person name="Munos S."/>
        </authorList>
    </citation>
    <scope>NUCLEOTIDE SEQUENCE</scope>
    <source>
        <tissue evidence="1">Leaves</tissue>
    </source>
</reference>
<proteinExistence type="predicted"/>
<name>A0A9K3ITA1_HELAN</name>
<organism evidence="1 2">
    <name type="scientific">Helianthus annuus</name>
    <name type="common">Common sunflower</name>
    <dbReference type="NCBI Taxonomy" id="4232"/>
    <lineage>
        <taxon>Eukaryota</taxon>
        <taxon>Viridiplantae</taxon>
        <taxon>Streptophyta</taxon>
        <taxon>Embryophyta</taxon>
        <taxon>Tracheophyta</taxon>
        <taxon>Spermatophyta</taxon>
        <taxon>Magnoliopsida</taxon>
        <taxon>eudicotyledons</taxon>
        <taxon>Gunneridae</taxon>
        <taxon>Pentapetalae</taxon>
        <taxon>asterids</taxon>
        <taxon>campanulids</taxon>
        <taxon>Asterales</taxon>
        <taxon>Asteraceae</taxon>
        <taxon>Asteroideae</taxon>
        <taxon>Heliantheae alliance</taxon>
        <taxon>Heliantheae</taxon>
        <taxon>Helianthus</taxon>
    </lineage>
</organism>
<sequence>MISDDPKSKTIVVVDENPSLKAIPKYTVDVGQTVLPRKRKATRECKAFMIVSDESLIAHRTRSKYRNKNESVVVDKITPAETASFSRKRSTLKRTKTVSIIEFTKVAENRLRLPYAVSDDLSLSVHNLRDVSIKTLDVR</sequence>
<dbReference type="Proteomes" id="UP000215914">
    <property type="component" value="Unassembled WGS sequence"/>
</dbReference>
<protein>
    <submittedName>
        <fullName evidence="1">Uncharacterized protein</fullName>
    </submittedName>
</protein>
<dbReference type="AlphaFoldDB" id="A0A9K3ITA1"/>
<dbReference type="EMBL" id="MNCJ02000321">
    <property type="protein sequence ID" value="KAF5802575.1"/>
    <property type="molecule type" value="Genomic_DNA"/>
</dbReference>
<dbReference type="Gramene" id="mRNA:HanXRQr2_Chr06g0261101">
    <property type="protein sequence ID" value="mRNA:HanXRQr2_Chr06g0261101"/>
    <property type="gene ID" value="HanXRQr2_Chr06g0261101"/>
</dbReference>
<gene>
    <name evidence="1" type="ORF">HanXRQr2_Chr06g0261101</name>
</gene>